<dbReference type="SMART" id="SM00738">
    <property type="entry name" value="NGN"/>
    <property type="match status" value="1"/>
</dbReference>
<dbReference type="Proteomes" id="UP000014977">
    <property type="component" value="Unassembled WGS sequence"/>
</dbReference>
<dbReference type="AlphaFoldDB" id="S7TDU3"/>
<evidence type="ECO:0000256" key="2">
    <source>
        <dbReference type="ARBA" id="ARBA00023015"/>
    </source>
</evidence>
<dbReference type="OrthoDB" id="9790639at2"/>
<dbReference type="PANTHER" id="PTHR30265:SF4">
    <property type="entry name" value="KOW MOTIF FAMILY PROTEIN, EXPRESSED"/>
    <property type="match status" value="1"/>
</dbReference>
<evidence type="ECO:0000256" key="3">
    <source>
        <dbReference type="ARBA" id="ARBA00023163"/>
    </source>
</evidence>
<dbReference type="PANTHER" id="PTHR30265">
    <property type="entry name" value="RHO-INTERACTING TRANSCRIPTION TERMINATION FACTOR NUSG"/>
    <property type="match status" value="1"/>
</dbReference>
<dbReference type="InterPro" id="IPR006645">
    <property type="entry name" value="NGN-like_dom"/>
</dbReference>
<dbReference type="Gene3D" id="3.30.70.940">
    <property type="entry name" value="NusG, N-terminal domain"/>
    <property type="match status" value="1"/>
</dbReference>
<dbReference type="NCBIfam" id="NF033644">
    <property type="entry name" value="antiterm_UpxY"/>
    <property type="match status" value="1"/>
</dbReference>
<evidence type="ECO:0000259" key="4">
    <source>
        <dbReference type="SMART" id="SM00738"/>
    </source>
</evidence>
<organism evidence="5 6">
    <name type="scientific">Desulfococcus multivorans DSM 2059</name>
    <dbReference type="NCBI Taxonomy" id="1121405"/>
    <lineage>
        <taxon>Bacteria</taxon>
        <taxon>Pseudomonadati</taxon>
        <taxon>Thermodesulfobacteriota</taxon>
        <taxon>Desulfobacteria</taxon>
        <taxon>Desulfobacterales</taxon>
        <taxon>Desulfococcaceae</taxon>
        <taxon>Desulfococcus</taxon>
    </lineage>
</organism>
<protein>
    <submittedName>
        <fullName evidence="5">NusG antitermination factor</fullName>
    </submittedName>
</protein>
<dbReference type="eggNOG" id="COG0250">
    <property type="taxonomic scope" value="Bacteria"/>
</dbReference>
<keyword evidence="6" id="KW-1185">Reference proteome</keyword>
<dbReference type="SUPFAM" id="SSF50104">
    <property type="entry name" value="Translation proteins SH3-like domain"/>
    <property type="match status" value="1"/>
</dbReference>
<dbReference type="Pfam" id="PF02357">
    <property type="entry name" value="NusG"/>
    <property type="match status" value="1"/>
</dbReference>
<dbReference type="GO" id="GO:0031564">
    <property type="term" value="P:transcription antitermination"/>
    <property type="evidence" value="ECO:0007669"/>
    <property type="project" value="UniProtKB-KW"/>
</dbReference>
<gene>
    <name evidence="5" type="ORF">dsmv_3230</name>
</gene>
<dbReference type="EMBL" id="ATHJ01000110">
    <property type="protein sequence ID" value="EPR34851.1"/>
    <property type="molecule type" value="Genomic_DNA"/>
</dbReference>
<keyword evidence="2" id="KW-0805">Transcription regulation</keyword>
<dbReference type="SUPFAM" id="SSF82679">
    <property type="entry name" value="N-utilization substance G protein NusG, N-terminal domain"/>
    <property type="match status" value="1"/>
</dbReference>
<evidence type="ECO:0000256" key="1">
    <source>
        <dbReference type="ARBA" id="ARBA00022814"/>
    </source>
</evidence>
<dbReference type="InterPro" id="IPR036735">
    <property type="entry name" value="NGN_dom_sf"/>
</dbReference>
<evidence type="ECO:0000313" key="5">
    <source>
        <dbReference type="EMBL" id="EPR34851.1"/>
    </source>
</evidence>
<feature type="domain" description="NusG-like N-terminal" evidence="4">
    <location>
        <begin position="7"/>
        <end position="107"/>
    </location>
</feature>
<comment type="caution">
    <text evidence="5">The sequence shown here is derived from an EMBL/GenBank/DDBJ whole genome shotgun (WGS) entry which is preliminary data.</text>
</comment>
<sequence length="176" mass="19576">MNDAILKPAWYVLHVKSRFENVVNEGLVKKSFEAFLPKIQVRSRRRDRRKMIQVPLFPGYLFVRTNLDPHLHLEIVRTVGAVRLVGNRTGPPVPVPDDVVSSLRIMVAAEKAVTTGRRYSKGERVMVTGGTLGGVVGVFSQYRGKGRVIVNIDILGQFAAVEVSEDDVITLPEIIS</sequence>
<dbReference type="InterPro" id="IPR008991">
    <property type="entry name" value="Translation_prot_SH3-like_sf"/>
</dbReference>
<proteinExistence type="predicted"/>
<keyword evidence="3" id="KW-0804">Transcription</keyword>
<name>S7TDU3_DESML</name>
<dbReference type="STRING" id="897.B2D07_07115"/>
<dbReference type="GO" id="GO:0006354">
    <property type="term" value="P:DNA-templated transcription elongation"/>
    <property type="evidence" value="ECO:0007669"/>
    <property type="project" value="InterPro"/>
</dbReference>
<dbReference type="InterPro" id="IPR043425">
    <property type="entry name" value="NusG-like"/>
</dbReference>
<accession>S7TDU3</accession>
<evidence type="ECO:0000313" key="6">
    <source>
        <dbReference type="Proteomes" id="UP000014977"/>
    </source>
</evidence>
<dbReference type="RefSeq" id="WP_020878320.1">
    <property type="nucleotide sequence ID" value="NZ_ATHJ01000110.1"/>
</dbReference>
<reference evidence="5 6" key="1">
    <citation type="journal article" date="2013" name="Genome Announc.">
        <title>Draft genome sequences for three mercury-methylating, sulfate-reducing bacteria.</title>
        <authorList>
            <person name="Brown S.D."/>
            <person name="Hurt R.A.Jr."/>
            <person name="Gilmour C.C."/>
            <person name="Elias D.A."/>
        </authorList>
    </citation>
    <scope>NUCLEOTIDE SEQUENCE [LARGE SCALE GENOMIC DNA]</scope>
    <source>
        <strain evidence="5 6">DSM 2059</strain>
    </source>
</reference>
<keyword evidence="1" id="KW-0889">Transcription antitermination</keyword>